<proteinExistence type="predicted"/>
<accession>A0ABN2TTM7</accession>
<dbReference type="Proteomes" id="UP001501285">
    <property type="component" value="Unassembled WGS sequence"/>
</dbReference>
<protein>
    <submittedName>
        <fullName evidence="1">Uncharacterized protein</fullName>
    </submittedName>
</protein>
<dbReference type="EMBL" id="BAAANB010000001">
    <property type="protein sequence ID" value="GAA2019118.1"/>
    <property type="molecule type" value="Genomic_DNA"/>
</dbReference>
<comment type="caution">
    <text evidence="1">The sequence shown here is derived from an EMBL/GenBank/DDBJ whole genome shotgun (WGS) entry which is preliminary data.</text>
</comment>
<evidence type="ECO:0000313" key="1">
    <source>
        <dbReference type="EMBL" id="GAA2019118.1"/>
    </source>
</evidence>
<evidence type="ECO:0000313" key="2">
    <source>
        <dbReference type="Proteomes" id="UP001501285"/>
    </source>
</evidence>
<dbReference type="InterPro" id="IPR032710">
    <property type="entry name" value="NTF2-like_dom_sf"/>
</dbReference>
<keyword evidence="2" id="KW-1185">Reference proteome</keyword>
<organism evidence="1 2">
    <name type="scientific">Terrabacter terrae</name>
    <dbReference type="NCBI Taxonomy" id="318434"/>
    <lineage>
        <taxon>Bacteria</taxon>
        <taxon>Bacillati</taxon>
        <taxon>Actinomycetota</taxon>
        <taxon>Actinomycetes</taxon>
        <taxon>Micrococcales</taxon>
        <taxon>Intrasporangiaceae</taxon>
        <taxon>Terrabacter</taxon>
    </lineage>
</organism>
<name>A0ABN2TTM7_9MICO</name>
<sequence length="69" mass="7611">MPAYFTSLARESFRIEPHHFIADGNRVVVPSQMTADGQSADEVDVATFGFEGRVTKLQVAGDTALRERL</sequence>
<dbReference type="Gene3D" id="3.10.450.50">
    <property type="match status" value="1"/>
</dbReference>
<reference evidence="1 2" key="1">
    <citation type="journal article" date="2019" name="Int. J. Syst. Evol. Microbiol.">
        <title>The Global Catalogue of Microorganisms (GCM) 10K type strain sequencing project: providing services to taxonomists for standard genome sequencing and annotation.</title>
        <authorList>
            <consortium name="The Broad Institute Genomics Platform"/>
            <consortium name="The Broad Institute Genome Sequencing Center for Infectious Disease"/>
            <person name="Wu L."/>
            <person name="Ma J."/>
        </authorList>
    </citation>
    <scope>NUCLEOTIDE SEQUENCE [LARGE SCALE GENOMIC DNA]</scope>
    <source>
        <strain evidence="1 2">JCM 14283</strain>
    </source>
</reference>
<gene>
    <name evidence="1" type="ORF">GCM10009740_03970</name>
</gene>
<dbReference type="SUPFAM" id="SSF54427">
    <property type="entry name" value="NTF2-like"/>
    <property type="match status" value="1"/>
</dbReference>